<feature type="region of interest" description="Disordered" evidence="8">
    <location>
        <begin position="71"/>
        <end position="99"/>
    </location>
</feature>
<dbReference type="SMART" id="SM00213">
    <property type="entry name" value="UBQ"/>
    <property type="match status" value="1"/>
</dbReference>
<evidence type="ECO:0000256" key="2">
    <source>
        <dbReference type="ARBA" id="ARBA00006658"/>
    </source>
</evidence>
<dbReference type="InterPro" id="IPR007303">
    <property type="entry name" value="TIP41-like"/>
</dbReference>
<dbReference type="STRING" id="42156.A0A3P6U5A3"/>
<keyword evidence="11" id="KW-1185">Reference proteome</keyword>
<feature type="compositionally biased region" description="Polar residues" evidence="8">
    <location>
        <begin position="480"/>
        <end position="495"/>
    </location>
</feature>
<dbReference type="Pfam" id="PF00240">
    <property type="entry name" value="ubiquitin"/>
    <property type="match status" value="1"/>
</dbReference>
<dbReference type="OMA" id="NVFNDNC"/>
<evidence type="ECO:0000256" key="6">
    <source>
        <dbReference type="ARBA" id="ARBA00022853"/>
    </source>
</evidence>
<dbReference type="SUPFAM" id="SSF54236">
    <property type="entry name" value="Ubiquitin-like"/>
    <property type="match status" value="1"/>
</dbReference>
<dbReference type="PANTHER" id="PTHR21021">
    <property type="entry name" value="GAF/PUTATIVE CYTOSKELETAL PROTEIN"/>
    <property type="match status" value="1"/>
</dbReference>
<dbReference type="OrthoDB" id="5861979at2759"/>
<dbReference type="Pfam" id="PF12057">
    <property type="entry name" value="BAG6"/>
    <property type="match status" value="1"/>
</dbReference>
<dbReference type="CDD" id="cd17039">
    <property type="entry name" value="Ubl_ubiquitin_like"/>
    <property type="match status" value="1"/>
</dbReference>
<protein>
    <recommendedName>
        <fullName evidence="3">TIP41-like protein</fullName>
    </recommendedName>
    <alternativeName>
        <fullName evidence="7">BCL2-associated athanogene 6</fullName>
    </alternativeName>
</protein>
<proteinExistence type="inferred from homology"/>
<reference evidence="10 11" key="1">
    <citation type="submission" date="2018-08" db="EMBL/GenBank/DDBJ databases">
        <authorList>
            <person name="Laetsch R D."/>
            <person name="Stevens L."/>
            <person name="Kumar S."/>
            <person name="Blaxter L. M."/>
        </authorList>
    </citation>
    <scope>NUCLEOTIDE SEQUENCE [LARGE SCALE GENOMIC DNA]</scope>
</reference>
<feature type="compositionally biased region" description="Polar residues" evidence="8">
    <location>
        <begin position="261"/>
        <end position="271"/>
    </location>
</feature>
<dbReference type="PROSITE" id="PS50053">
    <property type="entry name" value="UBIQUITIN_2"/>
    <property type="match status" value="1"/>
</dbReference>
<feature type="compositionally biased region" description="Polar residues" evidence="8">
    <location>
        <begin position="885"/>
        <end position="897"/>
    </location>
</feature>
<evidence type="ECO:0000256" key="8">
    <source>
        <dbReference type="SAM" id="MobiDB-lite"/>
    </source>
</evidence>
<evidence type="ECO:0000256" key="3">
    <source>
        <dbReference type="ARBA" id="ARBA00018951"/>
    </source>
</evidence>
<dbReference type="InterPro" id="IPR051330">
    <property type="entry name" value="Phosphatase_reg/MetRdx"/>
</dbReference>
<feature type="region of interest" description="Disordered" evidence="8">
    <location>
        <begin position="250"/>
        <end position="271"/>
    </location>
</feature>
<dbReference type="Proteomes" id="UP000277928">
    <property type="component" value="Unassembled WGS sequence"/>
</dbReference>
<feature type="compositionally biased region" description="Low complexity" evidence="8">
    <location>
        <begin position="496"/>
        <end position="514"/>
    </location>
</feature>
<feature type="region of interest" description="Disordered" evidence="8">
    <location>
        <begin position="860"/>
        <end position="908"/>
    </location>
</feature>
<dbReference type="InterPro" id="IPR029071">
    <property type="entry name" value="Ubiquitin-like_domsf"/>
</dbReference>
<evidence type="ECO:0000256" key="4">
    <source>
        <dbReference type="ARBA" id="ARBA00022525"/>
    </source>
</evidence>
<dbReference type="Gene3D" id="3.10.20.90">
    <property type="entry name" value="Phosphatidylinositol 3-kinase Catalytic Subunit, Chain A, domain 1"/>
    <property type="match status" value="1"/>
</dbReference>
<keyword evidence="6" id="KW-0156">Chromatin regulator</keyword>
<gene>
    <name evidence="10" type="ORF">NLS_LOCUS7577</name>
</gene>
<evidence type="ECO:0000313" key="10">
    <source>
        <dbReference type="EMBL" id="VDK86360.1"/>
    </source>
</evidence>
<sequence>MRIRVKTLDRNDEELDIADDASLGVLRKLIEEKMGILESRQRLIFQGHPLFSNDRLLKDYGITDGLTLHMVERPPNVGPPPGLSSQHSDLDSGSSDEHAEGTRVNVINGEMFVIRNAIFQDAGNTTEFVRETLSNVLGPVFDRTSVDVETQEDAPRTGDLTLRVHIRGRSVRYVNSGALSRINYMLNGLNRSERTLQILEREPFSSMMVEGYERVMPPLRNDFERAKFGETVLELEEVLHIQRADLSDNAGIGLKNEGDEPQTTDSVPHSAQHQNVVLRNATPENYAELLQKMLSVQNLANYHLKRYHDMIQKRSSMPNDRARCIALCFEENFRRILHRLSHAYHSVSDILVNFSDPNSPLEPSSAERRDEPTTEVILTLVFVAQNERDRSGTEGGQQSANSNISHIHMGHSRAFRLSHSMRGGIRTYPVLNPTIRTPTVITVPDISGAGSRMPFVSSSGPLHVQSARLHVASGAHSGARTETSGAFGLNTNQSDGENASGQSASSESNSASSQTQLSGTVNTAVRGGFQNFIRSILPNAFGNITSVQAGQSAALNTQTGGASAGRRRHPIINVHSRQNVGQSNQMQSSRTFLGPSTPTFHGPGIVGQVIVRTNGPANAEAARRALDAAMQAATAAVGENGVHVQVNGMPRIIPSLGRNRSNIMWARRTYTNRGDREGGAERPNDMFIGPHYPSDATIYTNDPHLNCQSNLCNPRPNIHNSAAYETLIGDLYQATLRYKESLDPEAAEVADVEALIRRWDRVRGVQDSDGHVALNQRGEALFERPEHFKSVLTAMLRRAIANLSDSDADIAHRLSALQGEYNASNYGMVPVISTPLHGFEVQGPPVGSIELDTMDIDAFDPSQEVQMRDENRDENPGEESHTSRTDTTQESSVSEIQAPNGAGDVADNTENDLNFIEMIRTLSGLMQSGRSTTLAQVMREIGQPVTRLDTGFVNLVMVLAYEILQIPEVVQILNGNFSSLSKNRQQMRRFLIQNVFNDNCRPSDEDLKNAAERVALAEEKLNRFLAYSDVHRYADVDGVGRIDLVASVLRLERRTVEEFLRHLMRTDDDLTPEEYSKTIVDMFTAYVYRAVVLTNLSMKGQPYDYESLLLRFMERPVRINENYLSLSMAQMSMSHIRLLLRRETPFTVHDMMEDIVLANQNDQAVAVESSSFTANNEAECVPSNSAFKRDESGRIKDPKGSRMDNIEMQDTQDAVASSTWKSILPKDWISVIQNDKSCSVPRNVKSFSDAYLSSCSAKRKGMKVATEGSPDGLVSSAVKRSLEEAVSSSGFTASNILTSTEDTSVLQNEFDDLVRQRVENDDDYDPEKYPELNKFLKKRDPYLMRQFERCVTRIMDSKEGQRIHLRGGSNVADKLVKAMENTIVKEEFDFGDVSVIVTRDHILSSQCHHPEPVNNNRSQCQVCEYTHMLKLPHLPDMIFPNNSVVITYPDQSELRISFNAFDALKSVDVTSYPDFEVGPSEKWQQSRSDVNCLRRSSRPFDWTYTSNYKGTVEGYTVVPTEESISIEKLKRRDPIRFYSQLPLYEDELADHGSSEMSVRLRAMPTCLFLLCRFYLRVDDVLVRICDTRLYKDLDSDTFLRHWTRRELKLANSSPLVRNNVLDPDFIYDYLPIVEEEMTKLIPQRCCI</sequence>
<dbReference type="GO" id="GO:0006915">
    <property type="term" value="P:apoptotic process"/>
    <property type="evidence" value="ECO:0007669"/>
    <property type="project" value="UniProtKB-KW"/>
</dbReference>
<evidence type="ECO:0000259" key="9">
    <source>
        <dbReference type="PROSITE" id="PS50053"/>
    </source>
</evidence>
<evidence type="ECO:0000256" key="5">
    <source>
        <dbReference type="ARBA" id="ARBA00022703"/>
    </source>
</evidence>
<organism evidence="10 11">
    <name type="scientific">Litomosoides sigmodontis</name>
    <name type="common">Filarial nematode worm</name>
    <dbReference type="NCBI Taxonomy" id="42156"/>
    <lineage>
        <taxon>Eukaryota</taxon>
        <taxon>Metazoa</taxon>
        <taxon>Ecdysozoa</taxon>
        <taxon>Nematoda</taxon>
        <taxon>Chromadorea</taxon>
        <taxon>Rhabditida</taxon>
        <taxon>Spirurina</taxon>
        <taxon>Spiruromorpha</taxon>
        <taxon>Filarioidea</taxon>
        <taxon>Onchocercidae</taxon>
        <taxon>Litomosoides</taxon>
    </lineage>
</organism>
<evidence type="ECO:0000256" key="7">
    <source>
        <dbReference type="ARBA" id="ARBA00030033"/>
    </source>
</evidence>
<comment type="subcellular location">
    <subcellularLocation>
        <location evidence="1">Secreted</location>
        <location evidence="1">Extracellular exosome</location>
    </subcellularLocation>
</comment>
<dbReference type="GO" id="GO:0005576">
    <property type="term" value="C:extracellular region"/>
    <property type="evidence" value="ECO:0007669"/>
    <property type="project" value="UniProtKB-SubCell"/>
</dbReference>
<dbReference type="GO" id="GO:0006325">
    <property type="term" value="P:chromatin organization"/>
    <property type="evidence" value="ECO:0007669"/>
    <property type="project" value="UniProtKB-KW"/>
</dbReference>
<evidence type="ECO:0000256" key="1">
    <source>
        <dbReference type="ARBA" id="ARBA00004550"/>
    </source>
</evidence>
<dbReference type="PANTHER" id="PTHR21021:SF16">
    <property type="entry name" value="TIP41-LIKE PROTEIN"/>
    <property type="match status" value="1"/>
</dbReference>
<dbReference type="GO" id="GO:0005829">
    <property type="term" value="C:cytosol"/>
    <property type="evidence" value="ECO:0007669"/>
    <property type="project" value="TreeGrafter"/>
</dbReference>
<feature type="compositionally biased region" description="Basic and acidic residues" evidence="8">
    <location>
        <begin position="866"/>
        <end position="884"/>
    </location>
</feature>
<dbReference type="GO" id="GO:0031929">
    <property type="term" value="P:TOR signaling"/>
    <property type="evidence" value="ECO:0007669"/>
    <property type="project" value="TreeGrafter"/>
</dbReference>
<feature type="domain" description="Ubiquitin-like" evidence="9">
    <location>
        <begin position="1"/>
        <end position="73"/>
    </location>
</feature>
<name>A0A3P6U5A3_LITSI</name>
<dbReference type="InterPro" id="IPR000626">
    <property type="entry name" value="Ubiquitin-like_dom"/>
</dbReference>
<keyword evidence="5" id="KW-0053">Apoptosis</keyword>
<dbReference type="EMBL" id="UYRX01000805">
    <property type="protein sequence ID" value="VDK86360.1"/>
    <property type="molecule type" value="Genomic_DNA"/>
</dbReference>
<comment type="similarity">
    <text evidence="2">Belongs to the TIP41 family.</text>
</comment>
<evidence type="ECO:0000313" key="11">
    <source>
        <dbReference type="Proteomes" id="UP000277928"/>
    </source>
</evidence>
<dbReference type="InterPro" id="IPR021925">
    <property type="entry name" value="BAG6"/>
</dbReference>
<accession>A0A3P6U5A3</accession>
<keyword evidence="4" id="KW-0964">Secreted</keyword>
<feature type="compositionally biased region" description="Low complexity" evidence="8">
    <location>
        <begin position="83"/>
        <end position="93"/>
    </location>
</feature>
<feature type="region of interest" description="Disordered" evidence="8">
    <location>
        <begin position="471"/>
        <end position="519"/>
    </location>
</feature>
<dbReference type="Pfam" id="PF04176">
    <property type="entry name" value="TIP41"/>
    <property type="match status" value="1"/>
</dbReference>